<feature type="transmembrane region" description="Helical" evidence="2">
    <location>
        <begin position="115"/>
        <end position="135"/>
    </location>
</feature>
<dbReference type="Proteomes" id="UP000637628">
    <property type="component" value="Unassembled WGS sequence"/>
</dbReference>
<evidence type="ECO:0000256" key="2">
    <source>
        <dbReference type="SAM" id="Phobius"/>
    </source>
</evidence>
<evidence type="ECO:0000256" key="1">
    <source>
        <dbReference type="SAM" id="MobiDB-lite"/>
    </source>
</evidence>
<proteinExistence type="predicted"/>
<protein>
    <recommendedName>
        <fullName evidence="3">Transglutaminase-like domain-containing protein</fullName>
    </recommendedName>
</protein>
<feature type="transmembrane region" description="Helical" evidence="2">
    <location>
        <begin position="216"/>
        <end position="239"/>
    </location>
</feature>
<evidence type="ECO:0000259" key="3">
    <source>
        <dbReference type="SMART" id="SM00460"/>
    </source>
</evidence>
<feature type="transmembrane region" description="Helical" evidence="2">
    <location>
        <begin position="142"/>
        <end position="160"/>
    </location>
</feature>
<feature type="compositionally biased region" description="Polar residues" evidence="1">
    <location>
        <begin position="595"/>
        <end position="608"/>
    </location>
</feature>
<sequence>MTGRRRLGVIAAGATLLAAAPISSIFDSYNWLLRCILAVGLTAGAVLLARTLRFPVWAQAVSQVVVLLLVLTWMFPSGHEILIPQPATFAHFADLFQQAGQDTRSYGVPVPDRDGLLFITVLGVGSVAIAVDLLTVVFRRPALAGLPMLAIYSVPVAVYVDSVPMLPFIIGAIGFMWLLVSDNVDRVRRFGRRFTGDGRDVDVWEPSPLAAAGRRLGVVGVAAAVVLPLLVPTVSGGLLSQITQSGGGIAGNGAGGTGGGRINLFATLSGKLQQSETEQLLKLTTTEKQPFYLRFGIADQLTTQGFGNRAPTGNSLNRGLPDPRGGTAGGDFQQYHAKIEVTDALRQNMLPIYSNTVRMSDIGGGWSFDPNQQVIFSNRQTTKGKDYEFDYVRASYTATELRTADPLGKDNPLRAQYTNTPPDDEVDALVAGLIEGKTSDYDKMRALYDYFSKDHGFTYSLSTQSAGNSSDIAAFLRTKVGYCQQYAAALAWMARVAGIPARVAFGFTRGTPDQGGWSITNRNAHAWTEVYFQGFGWIPFDATPAANVLGAARSDYAPDTDAPAPTASSTAATAAPGAGSSAAAPGADEADRGANNQSGAGAFDTPSTGTSSTTLWIIGLAALLIALLLVPALRRVLLRRHRHAATVPKAPKVISATNAAGPDLNIVVTPEAARAREDAHAAWEELLDTMIDFRIPVDPTETPRVTAQRLVQDAVLLEEPATAATLLGTAEERARYARQPLQGGELTVALSRVRKGLARSANRRTRWAAVLLPPSVLLRWRLGLAEASTRTVTASGRLRDSLSRFSPRRLLPGRR</sequence>
<dbReference type="InterPro" id="IPR038765">
    <property type="entry name" value="Papain-like_cys_pep_sf"/>
</dbReference>
<keyword evidence="5" id="KW-1185">Reference proteome</keyword>
<dbReference type="Gene3D" id="3.10.620.30">
    <property type="match status" value="1"/>
</dbReference>
<dbReference type="SUPFAM" id="SSF54001">
    <property type="entry name" value="Cysteine proteinases"/>
    <property type="match status" value="1"/>
</dbReference>
<feature type="region of interest" description="Disordered" evidence="1">
    <location>
        <begin position="304"/>
        <end position="328"/>
    </location>
</feature>
<dbReference type="Pfam" id="PF11992">
    <property type="entry name" value="TgpA_N"/>
    <property type="match status" value="1"/>
</dbReference>
<feature type="transmembrane region" description="Helical" evidence="2">
    <location>
        <begin position="31"/>
        <end position="49"/>
    </location>
</feature>
<dbReference type="InterPro" id="IPR021878">
    <property type="entry name" value="TgpA_N"/>
</dbReference>
<dbReference type="RefSeq" id="WP_203731099.1">
    <property type="nucleotide sequence ID" value="NZ_BAAATX010000039.1"/>
</dbReference>
<reference evidence="4 5" key="1">
    <citation type="submission" date="2021-01" db="EMBL/GenBank/DDBJ databases">
        <title>Whole genome shotgun sequence of Actinoplanes durhamensis NBRC 14914.</title>
        <authorList>
            <person name="Komaki H."/>
            <person name="Tamura T."/>
        </authorList>
    </citation>
    <scope>NUCLEOTIDE SEQUENCE [LARGE SCALE GENOMIC DNA]</scope>
    <source>
        <strain evidence="4 5">NBRC 14914</strain>
    </source>
</reference>
<feature type="transmembrane region" description="Helical" evidence="2">
    <location>
        <begin position="615"/>
        <end position="633"/>
    </location>
</feature>
<feature type="compositionally biased region" description="Polar residues" evidence="1">
    <location>
        <begin position="304"/>
        <end position="317"/>
    </location>
</feature>
<organism evidence="4 5">
    <name type="scientific">Paractinoplanes durhamensis</name>
    <dbReference type="NCBI Taxonomy" id="113563"/>
    <lineage>
        <taxon>Bacteria</taxon>
        <taxon>Bacillati</taxon>
        <taxon>Actinomycetota</taxon>
        <taxon>Actinomycetes</taxon>
        <taxon>Micromonosporales</taxon>
        <taxon>Micromonosporaceae</taxon>
        <taxon>Paractinoplanes</taxon>
    </lineage>
</organism>
<evidence type="ECO:0000313" key="4">
    <source>
        <dbReference type="EMBL" id="GIE04393.1"/>
    </source>
</evidence>
<keyword evidence="2" id="KW-1133">Transmembrane helix</keyword>
<feature type="transmembrane region" description="Helical" evidence="2">
    <location>
        <begin position="56"/>
        <end position="75"/>
    </location>
</feature>
<dbReference type="PANTHER" id="PTHR42736:SF1">
    <property type="entry name" value="PROTEIN-GLUTAMINE GAMMA-GLUTAMYLTRANSFERASE"/>
    <property type="match status" value="1"/>
</dbReference>
<dbReference type="PANTHER" id="PTHR42736">
    <property type="entry name" value="PROTEIN-GLUTAMINE GAMMA-GLUTAMYLTRANSFERASE"/>
    <property type="match status" value="1"/>
</dbReference>
<keyword evidence="2" id="KW-0472">Membrane</keyword>
<dbReference type="EMBL" id="BOML01000044">
    <property type="protein sequence ID" value="GIE04393.1"/>
    <property type="molecule type" value="Genomic_DNA"/>
</dbReference>
<dbReference type="InterPro" id="IPR052901">
    <property type="entry name" value="Bact_TGase-like"/>
</dbReference>
<dbReference type="Pfam" id="PF01841">
    <property type="entry name" value="Transglut_core"/>
    <property type="match status" value="1"/>
</dbReference>
<gene>
    <name evidence="4" type="ORF">Adu01nite_57430</name>
</gene>
<feature type="transmembrane region" description="Helical" evidence="2">
    <location>
        <begin position="166"/>
        <end position="184"/>
    </location>
</feature>
<feature type="region of interest" description="Disordered" evidence="1">
    <location>
        <begin position="559"/>
        <end position="608"/>
    </location>
</feature>
<dbReference type="InterPro" id="IPR025403">
    <property type="entry name" value="TgpA-like_C"/>
</dbReference>
<dbReference type="SMART" id="SM00460">
    <property type="entry name" value="TGc"/>
    <property type="match status" value="1"/>
</dbReference>
<name>A0ABQ3Z3I4_9ACTN</name>
<comment type="caution">
    <text evidence="4">The sequence shown here is derived from an EMBL/GenBank/DDBJ whole genome shotgun (WGS) entry which is preliminary data.</text>
</comment>
<feature type="domain" description="Transglutaminase-like" evidence="3">
    <location>
        <begin position="475"/>
        <end position="544"/>
    </location>
</feature>
<accession>A0ABQ3Z3I4</accession>
<dbReference type="InterPro" id="IPR002931">
    <property type="entry name" value="Transglutaminase-like"/>
</dbReference>
<feature type="compositionally biased region" description="Low complexity" evidence="1">
    <location>
        <begin position="559"/>
        <end position="587"/>
    </location>
</feature>
<dbReference type="Pfam" id="PF13559">
    <property type="entry name" value="DUF4129"/>
    <property type="match status" value="1"/>
</dbReference>
<evidence type="ECO:0000313" key="5">
    <source>
        <dbReference type="Proteomes" id="UP000637628"/>
    </source>
</evidence>
<keyword evidence="2" id="KW-0812">Transmembrane</keyword>